<feature type="compositionally biased region" description="Polar residues" evidence="1">
    <location>
        <begin position="248"/>
        <end position="258"/>
    </location>
</feature>
<dbReference type="Pfam" id="PF12752">
    <property type="entry name" value="SUZ"/>
    <property type="match status" value="1"/>
</dbReference>
<evidence type="ECO:0000259" key="2">
    <source>
        <dbReference type="PROSITE" id="PS51673"/>
    </source>
</evidence>
<feature type="compositionally biased region" description="Gly residues" evidence="1">
    <location>
        <begin position="595"/>
        <end position="609"/>
    </location>
</feature>
<feature type="compositionally biased region" description="Polar residues" evidence="1">
    <location>
        <begin position="86"/>
        <end position="103"/>
    </location>
</feature>
<feature type="compositionally biased region" description="Low complexity" evidence="1">
    <location>
        <begin position="541"/>
        <end position="559"/>
    </location>
</feature>
<evidence type="ECO:0000313" key="3">
    <source>
        <dbReference type="EMBL" id="KAK6335458.1"/>
    </source>
</evidence>
<comment type="caution">
    <text evidence="3">The sequence shown here is derived from an EMBL/GenBank/DDBJ whole genome shotgun (WGS) entry which is preliminary data.</text>
</comment>
<feature type="compositionally biased region" description="Low complexity" evidence="1">
    <location>
        <begin position="58"/>
        <end position="69"/>
    </location>
</feature>
<organism evidence="3 4">
    <name type="scientific">Orbilia brochopaga</name>
    <dbReference type="NCBI Taxonomy" id="3140254"/>
    <lineage>
        <taxon>Eukaryota</taxon>
        <taxon>Fungi</taxon>
        <taxon>Dikarya</taxon>
        <taxon>Ascomycota</taxon>
        <taxon>Pezizomycotina</taxon>
        <taxon>Orbiliomycetes</taxon>
        <taxon>Orbiliales</taxon>
        <taxon>Orbiliaceae</taxon>
        <taxon>Orbilia</taxon>
    </lineage>
</organism>
<proteinExistence type="predicted"/>
<feature type="compositionally biased region" description="Polar residues" evidence="1">
    <location>
        <begin position="1"/>
        <end position="10"/>
    </location>
</feature>
<feature type="region of interest" description="Disordered" evidence="1">
    <location>
        <begin position="86"/>
        <end position="609"/>
    </location>
</feature>
<feature type="compositionally biased region" description="Pro residues" evidence="1">
    <location>
        <begin position="462"/>
        <end position="480"/>
    </location>
</feature>
<dbReference type="AlphaFoldDB" id="A0AAV9U7K5"/>
<reference evidence="3 4" key="1">
    <citation type="submission" date="2019-10" db="EMBL/GenBank/DDBJ databases">
        <authorList>
            <person name="Palmer J.M."/>
        </authorList>
    </citation>
    <scope>NUCLEOTIDE SEQUENCE [LARGE SCALE GENOMIC DNA]</scope>
    <source>
        <strain evidence="3 4">TWF696</strain>
    </source>
</reference>
<accession>A0AAV9U7K5</accession>
<feature type="compositionally biased region" description="Polar residues" evidence="1">
    <location>
        <begin position="314"/>
        <end position="334"/>
    </location>
</feature>
<feature type="compositionally biased region" description="Gly residues" evidence="1">
    <location>
        <begin position="440"/>
        <end position="456"/>
    </location>
</feature>
<feature type="compositionally biased region" description="Low complexity" evidence="1">
    <location>
        <begin position="348"/>
        <end position="379"/>
    </location>
</feature>
<dbReference type="Proteomes" id="UP001375240">
    <property type="component" value="Unassembled WGS sequence"/>
</dbReference>
<feature type="compositionally biased region" description="Polar residues" evidence="1">
    <location>
        <begin position="482"/>
        <end position="495"/>
    </location>
</feature>
<dbReference type="InterPro" id="IPR024771">
    <property type="entry name" value="SUZ"/>
</dbReference>
<sequence>MATNGSSSTGERVPDAWDDENWAETQKQPPPKPTEQSGKRKTSPTPTPAAGNRPIILAKKPAASPASASVDDVTTHLQNIQIWNAANEGNSFEVVGSSTQQPGKTLYRPELKILKRATNTSSPERDPNKPGGSASKSDAGSETEGKKETPQEKMERERREKEERYAKARQRLFGPDSSSTTGGDAMEKSASSNGKNSGTSTPAGGKSLNQQNKNVPSRKTSPNSRQRRRERVDDDFVPRSAMVAGTVESYQLDQQLQAEAQMRDSLPRAHYPQSMPQPQHMGYPSQYATPPSLAGNFGYNNQPIFPPQGQPQPYNTNQGAGFTPRQTGNSQWNNPYSSPQPIQPPPHTFNQFQNQNQHSHPYPPQQQQQTSPQNYQSSYMSPYQMGSNNMPNQGPSQQNSGLYDPNYSQKPSHLQFFSQNNQNGPSAQFPVREPRAPDGTGRGGFGFAARGGGAGLGSNMVPHPPPLHPQGLPFPNPPMYPGSNQSTTQGSQGVGFNSPAAAAPWGVTNPGPIVSQRPGQIWGNGPTGNSMNGGDQSYSGSQQQQQQQQQSQQQQQQQQAMGGHYSGYESGNYPTVGQNNVWGSSNSGGMWNNAPGGGGQGQGVGRGMQ</sequence>
<feature type="compositionally biased region" description="Polar residues" evidence="1">
    <location>
        <begin position="189"/>
        <end position="224"/>
    </location>
</feature>
<gene>
    <name evidence="3" type="ORF">TWF696_002233</name>
</gene>
<feature type="compositionally biased region" description="Polar residues" evidence="1">
    <location>
        <begin position="380"/>
        <end position="426"/>
    </location>
</feature>
<feature type="region of interest" description="Disordered" evidence="1">
    <location>
        <begin position="1"/>
        <end position="71"/>
    </location>
</feature>
<evidence type="ECO:0000256" key="1">
    <source>
        <dbReference type="SAM" id="MobiDB-lite"/>
    </source>
</evidence>
<feature type="compositionally biased region" description="Polar residues" evidence="1">
    <location>
        <begin position="572"/>
        <end position="587"/>
    </location>
</feature>
<keyword evidence="4" id="KW-1185">Reference proteome</keyword>
<name>A0AAV9U7K5_9PEZI</name>
<dbReference type="PROSITE" id="PS51673">
    <property type="entry name" value="SUZ"/>
    <property type="match status" value="1"/>
</dbReference>
<dbReference type="EMBL" id="JAVHNQ010000012">
    <property type="protein sequence ID" value="KAK6335458.1"/>
    <property type="molecule type" value="Genomic_DNA"/>
</dbReference>
<protein>
    <recommendedName>
        <fullName evidence="2">SUZ domain-containing protein</fullName>
    </recommendedName>
</protein>
<feature type="compositionally biased region" description="Basic and acidic residues" evidence="1">
    <location>
        <begin position="143"/>
        <end position="166"/>
    </location>
</feature>
<feature type="compositionally biased region" description="Polar residues" evidence="1">
    <location>
        <begin position="527"/>
        <end position="540"/>
    </location>
</feature>
<feature type="domain" description="SUZ" evidence="2">
    <location>
        <begin position="85"/>
        <end position="177"/>
    </location>
</feature>
<evidence type="ECO:0000313" key="4">
    <source>
        <dbReference type="Proteomes" id="UP001375240"/>
    </source>
</evidence>